<dbReference type="RefSeq" id="XP_025362128.1">
    <property type="nucleotide sequence ID" value="XM_025506271.1"/>
</dbReference>
<dbReference type="EMBL" id="KZ819668">
    <property type="protein sequence ID" value="PWN27516.1"/>
    <property type="molecule type" value="Genomic_DNA"/>
</dbReference>
<dbReference type="GO" id="GO:0005737">
    <property type="term" value="C:cytoplasm"/>
    <property type="evidence" value="ECO:0007669"/>
    <property type="project" value="UniProtKB-SubCell"/>
</dbReference>
<dbReference type="InterPro" id="IPR051385">
    <property type="entry name" value="Ceramide-binding_SVF1"/>
</dbReference>
<dbReference type="OrthoDB" id="2590239at2759"/>
<comment type="similarity">
    <text evidence="2">Belongs to the SVF1 family.</text>
</comment>
<dbReference type="Proteomes" id="UP000245884">
    <property type="component" value="Unassembled WGS sequence"/>
</dbReference>
<gene>
    <name evidence="7" type="ORF">BDZ90DRAFT_232486</name>
</gene>
<evidence type="ECO:0000256" key="4">
    <source>
        <dbReference type="SAM" id="MobiDB-lite"/>
    </source>
</evidence>
<dbReference type="InterPro" id="IPR013931">
    <property type="entry name" value="Svf1-like_N"/>
</dbReference>
<feature type="compositionally biased region" description="Low complexity" evidence="4">
    <location>
        <begin position="1"/>
        <end position="13"/>
    </location>
</feature>
<feature type="compositionally biased region" description="Polar residues" evidence="4">
    <location>
        <begin position="332"/>
        <end position="347"/>
    </location>
</feature>
<dbReference type="Pfam" id="PF08622">
    <property type="entry name" value="Svf1"/>
    <property type="match status" value="1"/>
</dbReference>
<comment type="subcellular location">
    <subcellularLocation>
        <location evidence="1">Cytoplasm</location>
    </subcellularLocation>
</comment>
<feature type="region of interest" description="Disordered" evidence="4">
    <location>
        <begin position="332"/>
        <end position="352"/>
    </location>
</feature>
<feature type="region of interest" description="Disordered" evidence="4">
    <location>
        <begin position="1"/>
        <end position="27"/>
    </location>
</feature>
<feature type="domain" description="Svf1-like N-terminal" evidence="5">
    <location>
        <begin position="66"/>
        <end position="242"/>
    </location>
</feature>
<evidence type="ECO:0000259" key="6">
    <source>
        <dbReference type="Pfam" id="PF17187"/>
    </source>
</evidence>
<evidence type="ECO:0000256" key="3">
    <source>
        <dbReference type="ARBA" id="ARBA00022490"/>
    </source>
</evidence>
<keyword evidence="3" id="KW-0963">Cytoplasm</keyword>
<evidence type="ECO:0000256" key="1">
    <source>
        <dbReference type="ARBA" id="ARBA00004496"/>
    </source>
</evidence>
<feature type="domain" description="Svf1-like C-terminal" evidence="6">
    <location>
        <begin position="244"/>
        <end position="463"/>
    </location>
</feature>
<dbReference type="GO" id="GO:0006979">
    <property type="term" value="P:response to oxidative stress"/>
    <property type="evidence" value="ECO:0007669"/>
    <property type="project" value="InterPro"/>
</dbReference>
<dbReference type="Pfam" id="PF17187">
    <property type="entry name" value="Svf1_C"/>
    <property type="match status" value="1"/>
</dbReference>
<evidence type="ECO:0000259" key="5">
    <source>
        <dbReference type="Pfam" id="PF08622"/>
    </source>
</evidence>
<evidence type="ECO:0000313" key="8">
    <source>
        <dbReference type="Proteomes" id="UP000245884"/>
    </source>
</evidence>
<sequence length="472" mass="50348">MSGWGSWLSGSSASHEKAGSTGSQSGTAAALAPNFHAITDTTPQDKLYGPLEAKDLEWTCAGGFATETQTWYTILKDGSFATSQIIHSGVGLWYPQIQVTFKYFNPKTGQKVWKSVNVTHFTTPPPDGFRNKSKWDKRSSKSDQYSVLFETLADGSEKYTIEANMDSDLQLAYSFTRPKEAQGWKLGAGPEGGKSLFGTNAASPDGYVVHRFWPTSHSSGHFIIKGQAIDATGQGMFVSAIQGMRPNLVASKWNFANFQSEEEGGVQAIMMEFTTTSDYGAAPVKDGEGSQEKAAAAAASGSATPGPARETMTVTIGSITAGGKLLAVVGSTRNGVRSSPRGSSTRVTHQDRTLDADTGYQAPQSIQYVWEGPALASPSAVVKASTTVALGKPSPVSEAKGLVDKVDVLAEIPYMVRKIVNYVAGTKPYIYQTLNPTTLELDDGSGSKKEVKGTLFEEHTFISSVAAEDARQ</sequence>
<name>A0A316UQF2_9BASI</name>
<dbReference type="PANTHER" id="PTHR47107:SF1">
    <property type="entry name" value="CERAMIDE-BINDING PROTEIN SVF1-RELATED"/>
    <property type="match status" value="1"/>
</dbReference>
<evidence type="ECO:0000256" key="2">
    <source>
        <dbReference type="ARBA" id="ARBA00009069"/>
    </source>
</evidence>
<reference evidence="7 8" key="1">
    <citation type="journal article" date="2018" name="Mol. Biol. Evol.">
        <title>Broad Genomic Sampling Reveals a Smut Pathogenic Ancestry of the Fungal Clade Ustilaginomycotina.</title>
        <authorList>
            <person name="Kijpornyongpan T."/>
            <person name="Mondo S.J."/>
            <person name="Barry K."/>
            <person name="Sandor L."/>
            <person name="Lee J."/>
            <person name="Lipzen A."/>
            <person name="Pangilinan J."/>
            <person name="LaButti K."/>
            <person name="Hainaut M."/>
            <person name="Henrissat B."/>
            <person name="Grigoriev I.V."/>
            <person name="Spatafora J.W."/>
            <person name="Aime M.C."/>
        </authorList>
    </citation>
    <scope>NUCLEOTIDE SEQUENCE [LARGE SCALE GENOMIC DNA]</scope>
    <source>
        <strain evidence="7 8">MCA 5214</strain>
    </source>
</reference>
<organism evidence="7 8">
    <name type="scientific">Jaminaea rosea</name>
    <dbReference type="NCBI Taxonomy" id="1569628"/>
    <lineage>
        <taxon>Eukaryota</taxon>
        <taxon>Fungi</taxon>
        <taxon>Dikarya</taxon>
        <taxon>Basidiomycota</taxon>
        <taxon>Ustilaginomycotina</taxon>
        <taxon>Exobasidiomycetes</taxon>
        <taxon>Microstromatales</taxon>
        <taxon>Microstromatales incertae sedis</taxon>
        <taxon>Jaminaea</taxon>
    </lineage>
</organism>
<evidence type="ECO:0000313" key="7">
    <source>
        <dbReference type="EMBL" id="PWN27516.1"/>
    </source>
</evidence>
<dbReference type="AlphaFoldDB" id="A0A316UQF2"/>
<dbReference type="GeneID" id="37028094"/>
<dbReference type="InterPro" id="IPR033394">
    <property type="entry name" value="Svf1-like_C"/>
</dbReference>
<protein>
    <submittedName>
        <fullName evidence="7">Oxidative stress survival, Svf1-like protein</fullName>
    </submittedName>
</protein>
<accession>A0A316UQF2</accession>
<dbReference type="PANTHER" id="PTHR47107">
    <property type="entry name" value="SVF1-LIKE PROTEIN YDR222W-RELATED"/>
    <property type="match status" value="1"/>
</dbReference>
<proteinExistence type="inferred from homology"/>
<keyword evidence="8" id="KW-1185">Reference proteome</keyword>